<dbReference type="Pfam" id="PF14221">
    <property type="entry name" value="DUF4330"/>
    <property type="match status" value="1"/>
</dbReference>
<reference evidence="2 3" key="1">
    <citation type="submission" date="2018-07" db="EMBL/GenBank/DDBJ databases">
        <title>Genomic Encyclopedia of Type Strains, Phase IV (KMG-IV): sequencing the most valuable type-strain genomes for metagenomic binning, comparative biology and taxonomic classification.</title>
        <authorList>
            <person name="Goeker M."/>
        </authorList>
    </citation>
    <scope>NUCLEOTIDE SEQUENCE [LARGE SCALE GENOMIC DNA]</scope>
    <source>
        <strain evidence="2 3">DSM 27016</strain>
    </source>
</reference>
<gene>
    <name evidence="2" type="ORF">DFR58_12260</name>
</gene>
<dbReference type="OrthoDB" id="1723529at2"/>
<organism evidence="2 3">
    <name type="scientific">Anaerobacterium chartisolvens</name>
    <dbReference type="NCBI Taxonomy" id="1297424"/>
    <lineage>
        <taxon>Bacteria</taxon>
        <taxon>Bacillati</taxon>
        <taxon>Bacillota</taxon>
        <taxon>Clostridia</taxon>
        <taxon>Eubacteriales</taxon>
        <taxon>Oscillospiraceae</taxon>
        <taxon>Anaerobacterium</taxon>
    </lineage>
</organism>
<evidence type="ECO:0000313" key="3">
    <source>
        <dbReference type="Proteomes" id="UP000253034"/>
    </source>
</evidence>
<keyword evidence="3" id="KW-1185">Reference proteome</keyword>
<dbReference type="InterPro" id="IPR025480">
    <property type="entry name" value="DUF4330"/>
</dbReference>
<dbReference type="AlphaFoldDB" id="A0A369AT10"/>
<protein>
    <submittedName>
        <fullName evidence="2">Uncharacterized protein DUF4330</fullName>
    </submittedName>
</protein>
<accession>A0A369AT10</accession>
<keyword evidence="1" id="KW-0472">Membrane</keyword>
<dbReference type="EMBL" id="QPJT01000022">
    <property type="protein sequence ID" value="RCX12371.1"/>
    <property type="molecule type" value="Genomic_DNA"/>
</dbReference>
<sequence>MKIVNEKGKLFGIINIIDLCVILAVILVAVVLGSKMFDTKIGPIPRSSEGKEVIVTVKCTVRNEVVASSLKEGSQLISLLNPEPNAYVKSVSYTALEAMSSNDAGQIVYSQDAKRKEMTIDFTMKTSSGNGIIKLGSQDVAINKEFIVKTHTFEAKGVIEGIEIK</sequence>
<comment type="caution">
    <text evidence="2">The sequence shown here is derived from an EMBL/GenBank/DDBJ whole genome shotgun (WGS) entry which is preliminary data.</text>
</comment>
<feature type="transmembrane region" description="Helical" evidence="1">
    <location>
        <begin position="12"/>
        <end position="32"/>
    </location>
</feature>
<evidence type="ECO:0000313" key="2">
    <source>
        <dbReference type="EMBL" id="RCX12371.1"/>
    </source>
</evidence>
<dbReference type="RefSeq" id="WP_114298988.1">
    <property type="nucleotide sequence ID" value="NZ_QPJT01000022.1"/>
</dbReference>
<keyword evidence="1" id="KW-0812">Transmembrane</keyword>
<dbReference type="Proteomes" id="UP000253034">
    <property type="component" value="Unassembled WGS sequence"/>
</dbReference>
<keyword evidence="1" id="KW-1133">Transmembrane helix</keyword>
<evidence type="ECO:0000256" key="1">
    <source>
        <dbReference type="SAM" id="Phobius"/>
    </source>
</evidence>
<proteinExistence type="predicted"/>
<name>A0A369AT10_9FIRM</name>